<dbReference type="OrthoDB" id="1373312at2"/>
<dbReference type="RefSeq" id="WP_139257357.1">
    <property type="nucleotide sequence ID" value="NZ_FQWF01000009.1"/>
</dbReference>
<keyword evidence="2" id="KW-1185">Reference proteome</keyword>
<evidence type="ECO:0000313" key="1">
    <source>
        <dbReference type="EMBL" id="SHG76772.1"/>
    </source>
</evidence>
<organism evidence="1 2">
    <name type="scientific">Flavobacterium micromati</name>
    <dbReference type="NCBI Taxonomy" id="229205"/>
    <lineage>
        <taxon>Bacteria</taxon>
        <taxon>Pseudomonadati</taxon>
        <taxon>Bacteroidota</taxon>
        <taxon>Flavobacteriia</taxon>
        <taxon>Flavobacteriales</taxon>
        <taxon>Flavobacteriaceae</taxon>
        <taxon>Flavobacterium</taxon>
    </lineage>
</organism>
<reference evidence="2" key="1">
    <citation type="submission" date="2016-11" db="EMBL/GenBank/DDBJ databases">
        <authorList>
            <person name="Varghese N."/>
            <person name="Submissions S."/>
        </authorList>
    </citation>
    <scope>NUCLEOTIDE SEQUENCE [LARGE SCALE GENOMIC DNA]</scope>
    <source>
        <strain evidence="2">DSM 17659</strain>
    </source>
</reference>
<accession>A0A1M5MI18</accession>
<name>A0A1M5MI18_9FLAO</name>
<gene>
    <name evidence="1" type="ORF">SAMN05444372_109183</name>
</gene>
<dbReference type="STRING" id="229205.SAMN05444372_109183"/>
<evidence type="ECO:0000313" key="2">
    <source>
        <dbReference type="Proteomes" id="UP000184020"/>
    </source>
</evidence>
<dbReference type="AlphaFoldDB" id="A0A1M5MI18"/>
<sequence>MVTIKVKQNSKQAKLFLEYVKTLPFVEVLNTSDTSSNKKETLLSDIEKGLQEVKSIREGKTKPLSTSDLWNE</sequence>
<protein>
    <submittedName>
        <fullName evidence="1">Uncharacterized protein</fullName>
    </submittedName>
</protein>
<dbReference type="EMBL" id="FQWF01000009">
    <property type="protein sequence ID" value="SHG76772.1"/>
    <property type="molecule type" value="Genomic_DNA"/>
</dbReference>
<dbReference type="Proteomes" id="UP000184020">
    <property type="component" value="Unassembled WGS sequence"/>
</dbReference>
<proteinExistence type="predicted"/>